<accession>A0A225WJ17</accession>
<comment type="function">
    <text evidence="5">Effector that suppresses plant defense responses during pathogen infection.</text>
</comment>
<keyword evidence="7" id="KW-1185">Reference proteome</keyword>
<proteinExistence type="inferred from homology"/>
<gene>
    <name evidence="6" type="ORF">PHMEG_0009284</name>
</gene>
<dbReference type="Pfam" id="PF16810">
    <property type="entry name" value="RXLR"/>
    <property type="match status" value="1"/>
</dbReference>
<feature type="signal peptide" evidence="5">
    <location>
        <begin position="1"/>
        <end position="22"/>
    </location>
</feature>
<comment type="caution">
    <text evidence="6">The sequence shown here is derived from an EMBL/GenBank/DDBJ whole genome shotgun (WGS) entry which is preliminary data.</text>
</comment>
<dbReference type="Proteomes" id="UP000198211">
    <property type="component" value="Unassembled WGS sequence"/>
</dbReference>
<dbReference type="AlphaFoldDB" id="A0A225WJ17"/>
<evidence type="ECO:0000256" key="3">
    <source>
        <dbReference type="ARBA" id="ARBA00022525"/>
    </source>
</evidence>
<organism evidence="6 7">
    <name type="scientific">Phytophthora megakarya</name>
    <dbReference type="NCBI Taxonomy" id="4795"/>
    <lineage>
        <taxon>Eukaryota</taxon>
        <taxon>Sar</taxon>
        <taxon>Stramenopiles</taxon>
        <taxon>Oomycota</taxon>
        <taxon>Peronosporomycetes</taxon>
        <taxon>Peronosporales</taxon>
        <taxon>Peronosporaceae</taxon>
        <taxon>Phytophthora</taxon>
    </lineage>
</organism>
<feature type="chain" id="PRO_5044965718" description="RxLR effector protein" evidence="5">
    <location>
        <begin position="23"/>
        <end position="119"/>
    </location>
</feature>
<comment type="domain">
    <text evidence="5">The RxLR-dEER motif acts to carry the protein into the host cell cytoplasm through binding to cell surface phosphatidylinositol-3-phosphate.</text>
</comment>
<keyword evidence="4 5" id="KW-0732">Signal</keyword>
<evidence type="ECO:0000256" key="4">
    <source>
        <dbReference type="ARBA" id="ARBA00022729"/>
    </source>
</evidence>
<evidence type="ECO:0000256" key="2">
    <source>
        <dbReference type="ARBA" id="ARBA00010400"/>
    </source>
</evidence>
<sequence length="119" mass="13366">MNLPQVLLVAAASFLFTGEALTASTGPFQPNVSNVVSPSGTNQRLLRVHDTPTKEKNTSEERGFDKLATTHQIYLKKFAKELGFDLERALNEPAHFSTIPKDLIAKYHQEYMKIRKTYG</sequence>
<reference evidence="7" key="1">
    <citation type="submission" date="2017-03" db="EMBL/GenBank/DDBJ databases">
        <title>Phytopthora megakarya and P. palmivora, two closely related causual agents of cacao black pod achieved similar genome size and gene model numbers by different mechanisms.</title>
        <authorList>
            <person name="Ali S."/>
            <person name="Shao J."/>
            <person name="Larry D.J."/>
            <person name="Kronmiller B."/>
            <person name="Shen D."/>
            <person name="Strem M.D."/>
            <person name="Melnick R.L."/>
            <person name="Guiltinan M.J."/>
            <person name="Tyler B.M."/>
            <person name="Meinhardt L.W."/>
            <person name="Bailey B.A."/>
        </authorList>
    </citation>
    <scope>NUCLEOTIDE SEQUENCE [LARGE SCALE GENOMIC DNA]</scope>
    <source>
        <strain evidence="7">zdho120</strain>
    </source>
</reference>
<evidence type="ECO:0000256" key="1">
    <source>
        <dbReference type="ARBA" id="ARBA00004613"/>
    </source>
</evidence>
<evidence type="ECO:0000313" key="7">
    <source>
        <dbReference type="Proteomes" id="UP000198211"/>
    </source>
</evidence>
<keyword evidence="3 5" id="KW-0964">Secreted</keyword>
<protein>
    <recommendedName>
        <fullName evidence="5">RxLR effector protein</fullName>
    </recommendedName>
</protein>
<evidence type="ECO:0000313" key="6">
    <source>
        <dbReference type="EMBL" id="OWZ16860.1"/>
    </source>
</evidence>
<evidence type="ECO:0000256" key="5">
    <source>
        <dbReference type="RuleBase" id="RU367124"/>
    </source>
</evidence>
<dbReference type="OrthoDB" id="95103at2759"/>
<comment type="similarity">
    <text evidence="2 5">Belongs to the RxLR effector family.</text>
</comment>
<dbReference type="EMBL" id="NBNE01000856">
    <property type="protein sequence ID" value="OWZ16860.1"/>
    <property type="molecule type" value="Genomic_DNA"/>
</dbReference>
<comment type="subcellular location">
    <subcellularLocation>
        <location evidence="1 5">Secreted</location>
    </subcellularLocation>
</comment>
<dbReference type="InterPro" id="IPR031825">
    <property type="entry name" value="RXLR"/>
</dbReference>
<name>A0A225WJ17_9STRA</name>